<feature type="transmembrane region" description="Helical" evidence="9">
    <location>
        <begin position="488"/>
        <end position="506"/>
    </location>
</feature>
<proteinExistence type="inferred from homology"/>
<feature type="domain" description="Major facilitator superfamily (MFS) profile" evidence="10">
    <location>
        <begin position="30"/>
        <end position="510"/>
    </location>
</feature>
<dbReference type="GO" id="GO:0016020">
    <property type="term" value="C:membrane"/>
    <property type="evidence" value="ECO:0007669"/>
    <property type="project" value="UniProtKB-SubCell"/>
</dbReference>
<dbReference type="PRINTS" id="PR00171">
    <property type="entry name" value="SUGRTRNSPORT"/>
</dbReference>
<keyword evidence="7 9" id="KW-0472">Membrane</keyword>
<dbReference type="VEuPathDB" id="TriTrypDB:TcCLB.508231.9"/>
<feature type="transmembrane region" description="Helical" evidence="9">
    <location>
        <begin position="446"/>
        <end position="468"/>
    </location>
</feature>
<feature type="transmembrane region" description="Helical" evidence="9">
    <location>
        <begin position="343"/>
        <end position="365"/>
    </location>
</feature>
<organism evidence="11 12">
    <name type="scientific">Trypanosoma cruzi</name>
    <dbReference type="NCBI Taxonomy" id="5693"/>
    <lineage>
        <taxon>Eukaryota</taxon>
        <taxon>Discoba</taxon>
        <taxon>Euglenozoa</taxon>
        <taxon>Kinetoplastea</taxon>
        <taxon>Metakinetoplastina</taxon>
        <taxon>Trypanosomatida</taxon>
        <taxon>Trypanosomatidae</taxon>
        <taxon>Trypanosoma</taxon>
        <taxon>Schizotrypanum</taxon>
    </lineage>
</organism>
<evidence type="ECO:0000256" key="4">
    <source>
        <dbReference type="ARBA" id="ARBA00022597"/>
    </source>
</evidence>
<dbReference type="InterPro" id="IPR045263">
    <property type="entry name" value="GLUT"/>
</dbReference>
<dbReference type="InterPro" id="IPR005828">
    <property type="entry name" value="MFS_sugar_transport-like"/>
</dbReference>
<dbReference type="VEuPathDB" id="TriTrypDB:TcG_08282"/>
<evidence type="ECO:0000256" key="2">
    <source>
        <dbReference type="ARBA" id="ARBA00010992"/>
    </source>
</evidence>
<dbReference type="PANTHER" id="PTHR23503">
    <property type="entry name" value="SOLUTE CARRIER FAMILY 2"/>
    <property type="match status" value="1"/>
</dbReference>
<dbReference type="VEuPathDB" id="TriTrypDB:TCSYLVIO_010834"/>
<sequence>MPSKKQTDVSGGDRQPDETPTFCSLENLKVAQVQVVGGTLNGFSIGFVAVYAYFYLMSTDCSMYKKEVACNRVLNAECSWNGTRGECGWNGFTCFWGHGKDKTPCLDDSRCKWVYSDEECKNPTGYSSSYNGIFAGAMIVGAMIGSIYAGQFAARFGHKVSFLIVGIVGVVSSVMYHVSSATNEFWVLCVGRLLIGVVLGLVNVACPMYVDQNAHPKFLHVDGVLFQVFTTFGIMFAAAMGLAIGQSVNFDKDTKMDARMQGYCAFSTLLSVLMVALGIFLGESKTKFTSGKHEDDGTALDPNEYSYLQMLGPLAMGLVTSGTLQLTGINAVMNYAPKIMGNLGMVPLVGNFVVMAWNFVTTLVSIPLARVLTMRQLFLGASLVASVSCLLLCGVPVYPGVADKNVKNGVAITGIAIFIAAFEIGLGPCFFVLAQELFPRSFRPRGSSFVLLTNFIFNVIINVCYPIATEGISGGPSGNQDKGQAVAFIFFGCIGLVCFVLQVFSCTRGRRALLRTTETPTKSPRFQNSSRRLRLPPLATVKPRECVVWHRVRRETNISYGKIKRKTRVQDCVAADDTAKTALSIAGVVRWGWRAAPDRAKRHPAFFWLRATLLLSDSN</sequence>
<dbReference type="InterPro" id="IPR003663">
    <property type="entry name" value="Sugar/inositol_transpt"/>
</dbReference>
<reference evidence="11 12" key="1">
    <citation type="journal article" date="2018" name="Microb. Genom.">
        <title>Expanding an expanded genome: long-read sequencing of Trypanosoma cruzi.</title>
        <authorList>
            <person name="Berna L."/>
            <person name="Rodriguez M."/>
            <person name="Chiribao M.L."/>
            <person name="Parodi-Talice A."/>
            <person name="Pita S."/>
            <person name="Rijo G."/>
            <person name="Alvarez-Valin F."/>
            <person name="Robello C."/>
        </authorList>
    </citation>
    <scope>NUCLEOTIDE SEQUENCE [LARGE SCALE GENOMIC DNA]</scope>
    <source>
        <strain evidence="11 12">TCC</strain>
    </source>
</reference>
<dbReference type="Proteomes" id="UP000246078">
    <property type="component" value="Unassembled WGS sequence"/>
</dbReference>
<feature type="transmembrane region" description="Helical" evidence="9">
    <location>
        <begin position="185"/>
        <end position="204"/>
    </location>
</feature>
<feature type="transmembrane region" description="Helical" evidence="9">
    <location>
        <begin position="410"/>
        <end position="434"/>
    </location>
</feature>
<evidence type="ECO:0000256" key="9">
    <source>
        <dbReference type="SAM" id="Phobius"/>
    </source>
</evidence>
<keyword evidence="6 9" id="KW-1133">Transmembrane helix</keyword>
<dbReference type="Gene3D" id="1.20.1250.20">
    <property type="entry name" value="MFS general substrate transporter like domains"/>
    <property type="match status" value="2"/>
</dbReference>
<dbReference type="VEuPathDB" id="TriTrypDB:TcCLB.508551.39"/>
<dbReference type="InterPro" id="IPR020846">
    <property type="entry name" value="MFS_dom"/>
</dbReference>
<dbReference type="NCBIfam" id="TIGR00879">
    <property type="entry name" value="SP"/>
    <property type="match status" value="1"/>
</dbReference>
<evidence type="ECO:0000259" key="10">
    <source>
        <dbReference type="PROSITE" id="PS50850"/>
    </source>
</evidence>
<dbReference type="GO" id="GO:0015149">
    <property type="term" value="F:hexose transmembrane transporter activity"/>
    <property type="evidence" value="ECO:0007669"/>
    <property type="project" value="TreeGrafter"/>
</dbReference>
<keyword evidence="3 8" id="KW-0813">Transport</keyword>
<feature type="transmembrane region" description="Helical" evidence="9">
    <location>
        <begin position="263"/>
        <end position="282"/>
    </location>
</feature>
<dbReference type="AlphaFoldDB" id="A0A2V2UMQ7"/>
<feature type="transmembrane region" description="Helical" evidence="9">
    <location>
        <begin position="224"/>
        <end position="243"/>
    </location>
</feature>
<evidence type="ECO:0000256" key="1">
    <source>
        <dbReference type="ARBA" id="ARBA00004141"/>
    </source>
</evidence>
<comment type="similarity">
    <text evidence="2 8">Belongs to the major facilitator superfamily. Sugar transporter (TC 2.A.1.1) family.</text>
</comment>
<comment type="subcellular location">
    <subcellularLocation>
        <location evidence="1">Membrane</location>
        <topology evidence="1">Multi-pass membrane protein</topology>
    </subcellularLocation>
</comment>
<dbReference type="VEuPathDB" id="TriTrypDB:TcBrA4_0072430"/>
<evidence type="ECO:0000256" key="5">
    <source>
        <dbReference type="ARBA" id="ARBA00022692"/>
    </source>
</evidence>
<dbReference type="PROSITE" id="PS50850">
    <property type="entry name" value="MFS"/>
    <property type="match status" value="1"/>
</dbReference>
<dbReference type="VEuPathDB" id="TriTrypDB:C4B63_63g108"/>
<evidence type="ECO:0000256" key="8">
    <source>
        <dbReference type="RuleBase" id="RU003346"/>
    </source>
</evidence>
<evidence type="ECO:0000313" key="11">
    <source>
        <dbReference type="EMBL" id="PWU85361.1"/>
    </source>
</evidence>
<feature type="transmembrane region" description="Helical" evidence="9">
    <location>
        <begin position="133"/>
        <end position="154"/>
    </location>
</feature>
<dbReference type="Pfam" id="PF00083">
    <property type="entry name" value="Sugar_tr"/>
    <property type="match status" value="2"/>
</dbReference>
<keyword evidence="4" id="KW-0762">Sugar transport</keyword>
<feature type="transmembrane region" description="Helical" evidence="9">
    <location>
        <begin position="35"/>
        <end position="56"/>
    </location>
</feature>
<dbReference type="EMBL" id="PRFC01000630">
    <property type="protein sequence ID" value="PWU85361.1"/>
    <property type="molecule type" value="Genomic_DNA"/>
</dbReference>
<feature type="transmembrane region" description="Helical" evidence="9">
    <location>
        <begin position="160"/>
        <end position="178"/>
    </location>
</feature>
<dbReference type="VEuPathDB" id="TriTrypDB:TcCL_Unassigned02438"/>
<evidence type="ECO:0000256" key="6">
    <source>
        <dbReference type="ARBA" id="ARBA00022989"/>
    </source>
</evidence>
<keyword evidence="5 9" id="KW-0812">Transmembrane</keyword>
<evidence type="ECO:0000256" key="3">
    <source>
        <dbReference type="ARBA" id="ARBA00022448"/>
    </source>
</evidence>
<evidence type="ECO:0000256" key="7">
    <source>
        <dbReference type="ARBA" id="ARBA00023136"/>
    </source>
</evidence>
<protein>
    <submittedName>
        <fullName evidence="11">Putative hexose transporter</fullName>
    </submittedName>
</protein>
<comment type="caution">
    <text evidence="11">The sequence shown here is derived from an EMBL/GenBank/DDBJ whole genome shotgun (WGS) entry which is preliminary data.</text>
</comment>
<accession>A0A2V2UMQ7</accession>
<name>A0A2V2UMQ7_TRYCR</name>
<dbReference type="InterPro" id="IPR036259">
    <property type="entry name" value="MFS_trans_sf"/>
</dbReference>
<gene>
    <name evidence="11" type="ORF">C3747_630g5</name>
</gene>
<dbReference type="FunFam" id="1.20.1250.20:FF:000357">
    <property type="entry name" value="Glucose transporter, lmgt1"/>
    <property type="match status" value="1"/>
</dbReference>
<dbReference type="SUPFAM" id="SSF103473">
    <property type="entry name" value="MFS general substrate transporter"/>
    <property type="match status" value="1"/>
</dbReference>
<dbReference type="VEuPathDB" id="TriTrypDB:C3747_630g5"/>
<evidence type="ECO:0000313" key="12">
    <source>
        <dbReference type="Proteomes" id="UP000246078"/>
    </source>
</evidence>
<dbReference type="PANTHER" id="PTHR23503:SF8">
    <property type="entry name" value="FACILITATED GLUCOSE TRANSPORTER PROTEIN 1"/>
    <property type="match status" value="1"/>
</dbReference>
<feature type="transmembrane region" description="Helical" evidence="9">
    <location>
        <begin position="377"/>
        <end position="398"/>
    </location>
</feature>